<reference evidence="3" key="1">
    <citation type="submission" date="2022-11" db="UniProtKB">
        <authorList>
            <consortium name="WormBaseParasite"/>
        </authorList>
    </citation>
    <scope>IDENTIFICATION</scope>
</reference>
<evidence type="ECO:0000313" key="2">
    <source>
        <dbReference type="Proteomes" id="UP000887565"/>
    </source>
</evidence>
<feature type="compositionally biased region" description="Basic and acidic residues" evidence="1">
    <location>
        <begin position="99"/>
        <end position="113"/>
    </location>
</feature>
<feature type="region of interest" description="Disordered" evidence="1">
    <location>
        <begin position="73"/>
        <end position="114"/>
    </location>
</feature>
<feature type="compositionally biased region" description="Low complexity" evidence="1">
    <location>
        <begin position="73"/>
        <end position="83"/>
    </location>
</feature>
<proteinExistence type="predicted"/>
<organism evidence="2 3">
    <name type="scientific">Romanomermis culicivorax</name>
    <name type="common">Nematode worm</name>
    <dbReference type="NCBI Taxonomy" id="13658"/>
    <lineage>
        <taxon>Eukaryota</taxon>
        <taxon>Metazoa</taxon>
        <taxon>Ecdysozoa</taxon>
        <taxon>Nematoda</taxon>
        <taxon>Enoplea</taxon>
        <taxon>Dorylaimia</taxon>
        <taxon>Mermithida</taxon>
        <taxon>Mermithoidea</taxon>
        <taxon>Mermithidae</taxon>
        <taxon>Romanomermis</taxon>
    </lineage>
</organism>
<dbReference type="PROSITE" id="PS51257">
    <property type="entry name" value="PROKAR_LIPOPROTEIN"/>
    <property type="match status" value="1"/>
</dbReference>
<dbReference type="AlphaFoldDB" id="A0A915HG47"/>
<accession>A0A915HG47</accession>
<dbReference type="WBParaSite" id="nRc.2.0.1.t00615-RA">
    <property type="protein sequence ID" value="nRc.2.0.1.t00615-RA"/>
    <property type="gene ID" value="nRc.2.0.1.g00615"/>
</dbReference>
<name>A0A915HG47_ROMCU</name>
<dbReference type="Proteomes" id="UP000887565">
    <property type="component" value="Unplaced"/>
</dbReference>
<evidence type="ECO:0000313" key="3">
    <source>
        <dbReference type="WBParaSite" id="nRc.2.0.1.t00615-RA"/>
    </source>
</evidence>
<evidence type="ECO:0000256" key="1">
    <source>
        <dbReference type="SAM" id="MobiDB-lite"/>
    </source>
</evidence>
<keyword evidence="2" id="KW-1185">Reference proteome</keyword>
<protein>
    <submittedName>
        <fullName evidence="3">Uncharacterized protein</fullName>
    </submittedName>
</protein>
<sequence length="125" mass="14036">MQPAMRKRPCHRIYFHSSNVIFAFCSCMEKLDHLSRKETHKITVLPSSIRDTVNFTSENSAICDSTSMLSSAAHSSNSAASSESGHENSHNPYHLRSSNGDHAKPTRNTEESPMKWIQIITTVMK</sequence>